<evidence type="ECO:0000313" key="18">
    <source>
        <dbReference type="Proteomes" id="UP000558488"/>
    </source>
</evidence>
<dbReference type="CDD" id="cd03706">
    <property type="entry name" value="mtEFTU_III"/>
    <property type="match status" value="1"/>
</dbReference>
<keyword evidence="18" id="KW-1185">Reference proteome</keyword>
<evidence type="ECO:0000259" key="16">
    <source>
        <dbReference type="Pfam" id="PF03144"/>
    </source>
</evidence>
<dbReference type="SUPFAM" id="SSF50465">
    <property type="entry name" value="EF-Tu/eEF-1alpha/eIF2-gamma C-terminal domain"/>
    <property type="match status" value="1"/>
</dbReference>
<dbReference type="PANTHER" id="PTHR43721">
    <property type="entry name" value="ELONGATION FACTOR TU-RELATED"/>
    <property type="match status" value="1"/>
</dbReference>
<comment type="catalytic activity">
    <reaction evidence="13">
        <text>GTP + H2O = GDP + phosphate + H(+)</text>
        <dbReference type="Rhea" id="RHEA:19669"/>
        <dbReference type="ChEBI" id="CHEBI:15377"/>
        <dbReference type="ChEBI" id="CHEBI:15378"/>
        <dbReference type="ChEBI" id="CHEBI:37565"/>
        <dbReference type="ChEBI" id="CHEBI:43474"/>
        <dbReference type="ChEBI" id="CHEBI:58189"/>
        <dbReference type="EC" id="3.6.5.3"/>
    </reaction>
    <physiologicalReaction direction="left-to-right" evidence="13">
        <dbReference type="Rhea" id="RHEA:19670"/>
    </physiologicalReaction>
</comment>
<evidence type="ECO:0000256" key="9">
    <source>
        <dbReference type="ARBA" id="ARBA00022842"/>
    </source>
</evidence>
<name>A0A7J7S5Z1_PIPKU</name>
<dbReference type="CDD" id="cd03697">
    <property type="entry name" value="EFTU_II"/>
    <property type="match status" value="1"/>
</dbReference>
<dbReference type="Proteomes" id="UP000558488">
    <property type="component" value="Unassembled WGS sequence"/>
</dbReference>
<comment type="subcellular location">
    <subcellularLocation>
        <location evidence="1">Mitochondrion</location>
    </subcellularLocation>
</comment>
<evidence type="ECO:0000256" key="3">
    <source>
        <dbReference type="ARBA" id="ARBA00011986"/>
    </source>
</evidence>
<keyword evidence="6" id="KW-0547">Nucleotide-binding</keyword>
<dbReference type="EMBL" id="JACAGB010000048">
    <property type="protein sequence ID" value="KAF6283862.1"/>
    <property type="molecule type" value="Genomic_DNA"/>
</dbReference>
<evidence type="ECO:0000256" key="10">
    <source>
        <dbReference type="ARBA" id="ARBA00022917"/>
    </source>
</evidence>
<keyword evidence="10" id="KW-0648">Protein biosynthesis</keyword>
<dbReference type="InterPro" id="IPR009001">
    <property type="entry name" value="Transl_elong_EF1A/Init_IF2_C"/>
</dbReference>
<comment type="caution">
    <text evidence="17">The sequence shown here is derived from an EMBL/GenBank/DDBJ whole genome shotgun (WGS) entry which is preliminary data.</text>
</comment>
<dbReference type="FunFam" id="2.40.30.10:FF:000071">
    <property type="entry name" value="Elongation factor Tu"/>
    <property type="match status" value="1"/>
</dbReference>
<dbReference type="SUPFAM" id="SSF50447">
    <property type="entry name" value="Translation proteins"/>
    <property type="match status" value="1"/>
</dbReference>
<evidence type="ECO:0000256" key="13">
    <source>
        <dbReference type="ARBA" id="ARBA00051990"/>
    </source>
</evidence>
<feature type="domain" description="Tr-type G" evidence="14">
    <location>
        <begin position="55"/>
        <end position="136"/>
    </location>
</feature>
<dbReference type="InterPro" id="IPR050055">
    <property type="entry name" value="EF-Tu_GTPase"/>
</dbReference>
<reference evidence="17 18" key="1">
    <citation type="journal article" date="2020" name="Nature">
        <title>Six reference-quality genomes reveal evolution of bat adaptations.</title>
        <authorList>
            <person name="Jebb D."/>
            <person name="Huang Z."/>
            <person name="Pippel M."/>
            <person name="Hughes G.M."/>
            <person name="Lavrichenko K."/>
            <person name="Devanna P."/>
            <person name="Winkler S."/>
            <person name="Jermiin L.S."/>
            <person name="Skirmuntt E.C."/>
            <person name="Katzourakis A."/>
            <person name="Burkitt-Gray L."/>
            <person name="Ray D.A."/>
            <person name="Sullivan K.A.M."/>
            <person name="Roscito J.G."/>
            <person name="Kirilenko B.M."/>
            <person name="Davalos L.M."/>
            <person name="Corthals A.P."/>
            <person name="Power M.L."/>
            <person name="Jones G."/>
            <person name="Ransome R.D."/>
            <person name="Dechmann D.K.N."/>
            <person name="Locatelli A.G."/>
            <person name="Puechmaille S.J."/>
            <person name="Fedrigo O."/>
            <person name="Jarvis E.D."/>
            <person name="Hiller M."/>
            <person name="Vernes S.C."/>
            <person name="Myers E.W."/>
            <person name="Teeling E.C."/>
        </authorList>
    </citation>
    <scope>NUCLEOTIDE SEQUENCE [LARGE SCALE GENOMIC DNA]</scope>
    <source>
        <strain evidence="17">MPipKuh1</strain>
        <tissue evidence="17">Flight muscle</tissue>
    </source>
</reference>
<keyword evidence="7 17" id="KW-0251">Elongation factor</keyword>
<dbReference type="Pfam" id="PF00009">
    <property type="entry name" value="GTP_EFTU"/>
    <property type="match status" value="1"/>
</dbReference>
<dbReference type="InterPro" id="IPR004161">
    <property type="entry name" value="EFTu-like_2"/>
</dbReference>
<feature type="domain" description="Translation elongation factor EFTu-like" evidence="16">
    <location>
        <begin position="229"/>
        <end position="297"/>
    </location>
</feature>
<dbReference type="PRINTS" id="PR00315">
    <property type="entry name" value="ELONGATNFCT"/>
</dbReference>
<dbReference type="InterPro" id="IPR033720">
    <property type="entry name" value="EFTU_2"/>
</dbReference>
<evidence type="ECO:0000256" key="2">
    <source>
        <dbReference type="ARBA" id="ARBA00007249"/>
    </source>
</evidence>
<dbReference type="PROSITE" id="PS00301">
    <property type="entry name" value="G_TR_1"/>
    <property type="match status" value="1"/>
</dbReference>
<protein>
    <recommendedName>
        <fullName evidence="4">Elongation factor Tu, mitochondrial</fullName>
        <ecNumber evidence="3">3.6.5.3</ecNumber>
    </recommendedName>
</protein>
<dbReference type="GO" id="GO:0005739">
    <property type="term" value="C:mitochondrion"/>
    <property type="evidence" value="ECO:0007669"/>
    <property type="project" value="UniProtKB-SubCell"/>
</dbReference>
<dbReference type="Gene3D" id="3.40.50.300">
    <property type="entry name" value="P-loop containing nucleotide triphosphate hydrolases"/>
    <property type="match status" value="2"/>
</dbReference>
<evidence type="ECO:0000256" key="1">
    <source>
        <dbReference type="ARBA" id="ARBA00004173"/>
    </source>
</evidence>
<gene>
    <name evidence="17" type="ORF">mPipKuh1_018274</name>
</gene>
<dbReference type="FunFam" id="2.40.30.10:FF:000068">
    <property type="entry name" value="Elongation factor Tu"/>
    <property type="match status" value="1"/>
</dbReference>
<dbReference type="Pfam" id="PF03144">
    <property type="entry name" value="GTP_EFTU_D2"/>
    <property type="match status" value="1"/>
</dbReference>
<organism evidence="17 18">
    <name type="scientific">Pipistrellus kuhlii</name>
    <name type="common">Kuhl's pipistrelle</name>
    <dbReference type="NCBI Taxonomy" id="59472"/>
    <lineage>
        <taxon>Eukaryota</taxon>
        <taxon>Metazoa</taxon>
        <taxon>Chordata</taxon>
        <taxon>Craniata</taxon>
        <taxon>Vertebrata</taxon>
        <taxon>Euteleostomi</taxon>
        <taxon>Mammalia</taxon>
        <taxon>Eutheria</taxon>
        <taxon>Laurasiatheria</taxon>
        <taxon>Chiroptera</taxon>
        <taxon>Yangochiroptera</taxon>
        <taxon>Vespertilionidae</taxon>
        <taxon>Pipistrellus</taxon>
    </lineage>
</organism>
<dbReference type="InterPro" id="IPR027417">
    <property type="entry name" value="P-loop_NTPase"/>
</dbReference>
<evidence type="ECO:0000259" key="15">
    <source>
        <dbReference type="Pfam" id="PF03143"/>
    </source>
</evidence>
<dbReference type="GO" id="GO:0003924">
    <property type="term" value="F:GTPase activity"/>
    <property type="evidence" value="ECO:0007669"/>
    <property type="project" value="InterPro"/>
</dbReference>
<evidence type="ECO:0000256" key="8">
    <source>
        <dbReference type="ARBA" id="ARBA00022801"/>
    </source>
</evidence>
<keyword evidence="8" id="KW-0378">Hydrolase</keyword>
<evidence type="ECO:0000259" key="14">
    <source>
        <dbReference type="Pfam" id="PF00009"/>
    </source>
</evidence>
<comment type="similarity">
    <text evidence="2">Belongs to the TRAFAC class translation factor GTPase superfamily. Classic translation factor GTPase family. EF-Tu/EF-1A subfamily.</text>
</comment>
<dbReference type="InterPro" id="IPR031157">
    <property type="entry name" value="G_TR_CS"/>
</dbReference>
<dbReference type="EC" id="3.6.5.3" evidence="3"/>
<dbReference type="PANTHER" id="PTHR43721:SF36">
    <property type="entry name" value="ELONGATION FACTOR TU, MITOCHONDRIAL"/>
    <property type="match status" value="1"/>
</dbReference>
<evidence type="ECO:0000256" key="6">
    <source>
        <dbReference type="ARBA" id="ARBA00022741"/>
    </source>
</evidence>
<dbReference type="SUPFAM" id="SSF52540">
    <property type="entry name" value="P-loop containing nucleoside triphosphate hydrolases"/>
    <property type="match status" value="1"/>
</dbReference>
<evidence type="ECO:0000313" key="17">
    <source>
        <dbReference type="EMBL" id="KAF6283862.1"/>
    </source>
</evidence>
<evidence type="ECO:0000256" key="4">
    <source>
        <dbReference type="ARBA" id="ARBA00017898"/>
    </source>
</evidence>
<evidence type="ECO:0000256" key="7">
    <source>
        <dbReference type="ARBA" id="ARBA00022768"/>
    </source>
</evidence>
<evidence type="ECO:0000256" key="12">
    <source>
        <dbReference type="ARBA" id="ARBA00023134"/>
    </source>
</evidence>
<evidence type="ECO:0000256" key="5">
    <source>
        <dbReference type="ARBA" id="ARBA00022723"/>
    </source>
</evidence>
<dbReference type="GO" id="GO:0005525">
    <property type="term" value="F:GTP binding"/>
    <property type="evidence" value="ECO:0007669"/>
    <property type="project" value="UniProtKB-KW"/>
</dbReference>
<sequence>MAVTTLLRATPLFGGLGAGPTPLLQGLLRPLTAPALTLLCRGLAVEAKKTYVRDKPHVNVGTIGHVDHGKTTLTAAITKILAEGGGAKFKKYEEIDNAPEERARGITINAAHVEYSTAARHYAHTDCPGHADYVKYVNKADAVQDAEMVELVELEIRELLTEFGYKGEETPVIVGSALCALEQRDPELGLKSVQKLLDAVDTYIPVPTRDLEKPFLLPVESVYSIPGRGTVVTGTLERGTLKKGDECEFLGHNKNIRTVVTGIEMFHKSLERAEAGDNLGALVRGLKREDLRRGLVMAKPGSIQPHQKVEAQVYILTKEEGGRHKPFVSHFMPVMFSLTWDMACRIILPPGKELAMPGEDLKLSLILRQPMILEKGQRFTLRDGNRTIGTGLVTETPAMTEEDKNIKWS</sequence>
<keyword evidence="9" id="KW-0460">Magnesium</keyword>
<dbReference type="GO" id="GO:0003746">
    <property type="term" value="F:translation elongation factor activity"/>
    <property type="evidence" value="ECO:0007669"/>
    <property type="project" value="UniProtKB-KW"/>
</dbReference>
<dbReference type="InterPro" id="IPR009000">
    <property type="entry name" value="Transl_B-barrel_sf"/>
</dbReference>
<keyword evidence="11" id="KW-0496">Mitochondrion</keyword>
<dbReference type="GO" id="GO:0046872">
    <property type="term" value="F:metal ion binding"/>
    <property type="evidence" value="ECO:0007669"/>
    <property type="project" value="UniProtKB-KW"/>
</dbReference>
<dbReference type="InterPro" id="IPR000795">
    <property type="entry name" value="T_Tr_GTP-bd_dom"/>
</dbReference>
<dbReference type="GO" id="GO:0070125">
    <property type="term" value="P:mitochondrial translational elongation"/>
    <property type="evidence" value="ECO:0007669"/>
    <property type="project" value="TreeGrafter"/>
</dbReference>
<evidence type="ECO:0000256" key="11">
    <source>
        <dbReference type="ARBA" id="ARBA00023128"/>
    </source>
</evidence>
<dbReference type="AlphaFoldDB" id="A0A7J7S5Z1"/>
<keyword evidence="5" id="KW-0479">Metal-binding</keyword>
<proteinExistence type="inferred from homology"/>
<accession>A0A7J7S5Z1</accession>
<dbReference type="InterPro" id="IPR004160">
    <property type="entry name" value="Transl_elong_EFTu/EF1A_C"/>
</dbReference>
<dbReference type="Pfam" id="PF03143">
    <property type="entry name" value="GTP_EFTU_D3"/>
    <property type="match status" value="1"/>
</dbReference>
<keyword evidence="12" id="KW-0342">GTP-binding</keyword>
<dbReference type="Gene3D" id="2.40.30.10">
    <property type="entry name" value="Translation factors"/>
    <property type="match status" value="2"/>
</dbReference>
<feature type="domain" description="Translation elongation factor EFTu/EF1A C-terminal" evidence="15">
    <location>
        <begin position="302"/>
        <end position="395"/>
    </location>
</feature>